<protein>
    <submittedName>
        <fullName evidence="1">EcsC family protein</fullName>
    </submittedName>
</protein>
<dbReference type="RefSeq" id="WP_153728838.1">
    <property type="nucleotide sequence ID" value="NZ_WJNH01000007.1"/>
</dbReference>
<organism evidence="1 2">
    <name type="scientific">Salinibacillus xinjiangensis</name>
    <dbReference type="NCBI Taxonomy" id="1229268"/>
    <lineage>
        <taxon>Bacteria</taxon>
        <taxon>Bacillati</taxon>
        <taxon>Bacillota</taxon>
        <taxon>Bacilli</taxon>
        <taxon>Bacillales</taxon>
        <taxon>Bacillaceae</taxon>
        <taxon>Salinibacillus</taxon>
    </lineage>
</organism>
<dbReference type="InterPro" id="IPR024787">
    <property type="entry name" value="EcsC"/>
</dbReference>
<accession>A0A6G1X7L6</accession>
<sequence length="239" mass="27950">MTPYEREVLQEARKWERKMQRKSSMFQKASKSVQTKINQKIPEKAHKVVTESVRKMIEISLTSSSYIYKVDVNPAWDLERREKEVQDRLQKYRHTATIEGAGTGAGGIFLGLADFPMLLSIKMKFLFDAGQLYGLDVNKYEEKMYLLHLFMLAFSSEQSRRKVLERVVNWDQEKDYWKDLDWKELQLEYRDTIDLVKMLQLIPGFGAVVGAWANSRLLTQLGETAMNGFRLRLLEKKIG</sequence>
<dbReference type="EMBL" id="WJNH01000007">
    <property type="protein sequence ID" value="MRG86937.1"/>
    <property type="molecule type" value="Genomic_DNA"/>
</dbReference>
<proteinExistence type="predicted"/>
<dbReference type="PANTHER" id="PTHR41260:SF1">
    <property type="entry name" value="PROTEIN ECSC"/>
    <property type="match status" value="1"/>
</dbReference>
<gene>
    <name evidence="1" type="ORF">GH754_11515</name>
</gene>
<dbReference type="Pfam" id="PF12787">
    <property type="entry name" value="EcsC"/>
    <property type="match status" value="1"/>
</dbReference>
<evidence type="ECO:0000313" key="2">
    <source>
        <dbReference type="Proteomes" id="UP000480185"/>
    </source>
</evidence>
<keyword evidence="2" id="KW-1185">Reference proteome</keyword>
<dbReference type="Proteomes" id="UP000480185">
    <property type="component" value="Unassembled WGS sequence"/>
</dbReference>
<reference evidence="1 2" key="1">
    <citation type="submission" date="2019-11" db="EMBL/GenBank/DDBJ databases">
        <authorList>
            <person name="Li J."/>
        </authorList>
    </citation>
    <scope>NUCLEOTIDE SEQUENCE [LARGE SCALE GENOMIC DNA]</scope>
    <source>
        <strain evidence="1 2">J4</strain>
    </source>
</reference>
<evidence type="ECO:0000313" key="1">
    <source>
        <dbReference type="EMBL" id="MRG86937.1"/>
    </source>
</evidence>
<dbReference type="AlphaFoldDB" id="A0A6G1X7L6"/>
<dbReference type="OrthoDB" id="1705901at2"/>
<dbReference type="PANTHER" id="PTHR41260">
    <property type="entry name" value="PROTEIN ECSC"/>
    <property type="match status" value="1"/>
</dbReference>
<comment type="caution">
    <text evidence="1">The sequence shown here is derived from an EMBL/GenBank/DDBJ whole genome shotgun (WGS) entry which is preliminary data.</text>
</comment>
<name>A0A6G1X7L6_9BACI</name>